<comment type="caution">
    <text evidence="4">The sequence shown here is derived from an EMBL/GenBank/DDBJ whole genome shotgun (WGS) entry which is preliminary data.</text>
</comment>
<dbReference type="CDD" id="cd01100">
    <property type="entry name" value="APPLE_Factor_XI_like"/>
    <property type="match status" value="1"/>
</dbReference>
<sequence length="76" mass="8256">MCDGLVRKDGWDIPGNDILSSPVQQPDYASCCSKCQATPECIAFTYSPSSQRCSLKTSMHNGGNSTGDTITGYRFR</sequence>
<evidence type="ECO:0000313" key="4">
    <source>
        <dbReference type="EMBL" id="CAF4254764.1"/>
    </source>
</evidence>
<name>A0A820F270_9BILA</name>
<dbReference type="EMBL" id="CAJOAX010033355">
    <property type="protein sequence ID" value="CAF4254764.1"/>
    <property type="molecule type" value="Genomic_DNA"/>
</dbReference>
<dbReference type="Pfam" id="PF14295">
    <property type="entry name" value="PAN_4"/>
    <property type="match status" value="1"/>
</dbReference>
<accession>A0A820F270</accession>
<dbReference type="GO" id="GO:0006508">
    <property type="term" value="P:proteolysis"/>
    <property type="evidence" value="ECO:0007669"/>
    <property type="project" value="InterPro"/>
</dbReference>
<dbReference type="AlphaFoldDB" id="A0A820F270"/>
<evidence type="ECO:0000256" key="1">
    <source>
        <dbReference type="ARBA" id="ARBA00022737"/>
    </source>
</evidence>
<dbReference type="PROSITE" id="PS50948">
    <property type="entry name" value="PAN"/>
    <property type="match status" value="1"/>
</dbReference>
<gene>
    <name evidence="4" type="ORF">OTI717_LOCUS40555</name>
</gene>
<feature type="non-terminal residue" evidence="4">
    <location>
        <position position="76"/>
    </location>
</feature>
<dbReference type="GO" id="GO:0005576">
    <property type="term" value="C:extracellular region"/>
    <property type="evidence" value="ECO:0007669"/>
    <property type="project" value="InterPro"/>
</dbReference>
<evidence type="ECO:0000259" key="3">
    <source>
        <dbReference type="PROSITE" id="PS50948"/>
    </source>
</evidence>
<reference evidence="4" key="1">
    <citation type="submission" date="2021-02" db="EMBL/GenBank/DDBJ databases">
        <authorList>
            <person name="Nowell W R."/>
        </authorList>
    </citation>
    <scope>NUCLEOTIDE SEQUENCE</scope>
</reference>
<protein>
    <recommendedName>
        <fullName evidence="3">Apple domain-containing protein</fullName>
    </recommendedName>
</protein>
<dbReference type="SMART" id="SM00223">
    <property type="entry name" value="APPLE"/>
    <property type="match status" value="1"/>
</dbReference>
<keyword evidence="1" id="KW-0677">Repeat</keyword>
<proteinExistence type="predicted"/>
<evidence type="ECO:0000256" key="2">
    <source>
        <dbReference type="ARBA" id="ARBA00023157"/>
    </source>
</evidence>
<feature type="non-terminal residue" evidence="4">
    <location>
        <position position="1"/>
    </location>
</feature>
<feature type="domain" description="Apple" evidence="3">
    <location>
        <begin position="2"/>
        <end position="76"/>
    </location>
</feature>
<keyword evidence="2" id="KW-1015">Disulfide bond</keyword>
<dbReference type="InterPro" id="IPR000177">
    <property type="entry name" value="Apple"/>
</dbReference>
<organism evidence="4 5">
    <name type="scientific">Rotaria sordida</name>
    <dbReference type="NCBI Taxonomy" id="392033"/>
    <lineage>
        <taxon>Eukaryota</taxon>
        <taxon>Metazoa</taxon>
        <taxon>Spiralia</taxon>
        <taxon>Gnathifera</taxon>
        <taxon>Rotifera</taxon>
        <taxon>Eurotatoria</taxon>
        <taxon>Bdelloidea</taxon>
        <taxon>Philodinida</taxon>
        <taxon>Philodinidae</taxon>
        <taxon>Rotaria</taxon>
    </lineage>
</organism>
<evidence type="ECO:0000313" key="5">
    <source>
        <dbReference type="Proteomes" id="UP000663823"/>
    </source>
</evidence>
<dbReference type="Proteomes" id="UP000663823">
    <property type="component" value="Unassembled WGS sequence"/>
</dbReference>
<dbReference type="InterPro" id="IPR003609">
    <property type="entry name" value="Pan_app"/>
</dbReference>
<dbReference type="SUPFAM" id="SSF57414">
    <property type="entry name" value="Hairpin loop containing domain-like"/>
    <property type="match status" value="1"/>
</dbReference>
<dbReference type="Gene3D" id="3.50.4.10">
    <property type="entry name" value="Hepatocyte Growth Factor"/>
    <property type="match status" value="1"/>
</dbReference>